<evidence type="ECO:0000313" key="2">
    <source>
        <dbReference type="EMBL" id="CAA0836135.1"/>
    </source>
</evidence>
<keyword evidence="1" id="KW-1133">Transmembrane helix</keyword>
<gene>
    <name evidence="2" type="ORF">SHERM_03254</name>
</gene>
<keyword evidence="3" id="KW-1185">Reference proteome</keyword>
<dbReference type="EMBL" id="CACSLK010030184">
    <property type="protein sequence ID" value="CAA0836135.1"/>
    <property type="molecule type" value="Genomic_DNA"/>
</dbReference>
<dbReference type="InterPro" id="IPR002347">
    <property type="entry name" value="SDR_fam"/>
</dbReference>
<dbReference type="OrthoDB" id="191139at2759"/>
<dbReference type="Gene3D" id="3.40.50.720">
    <property type="entry name" value="NAD(P)-binding Rossmann-like Domain"/>
    <property type="match status" value="1"/>
</dbReference>
<dbReference type="PANTHER" id="PTHR48476:SF1">
    <property type="entry name" value="SHORT-CHAIN DEHYDROGENASE TIC 32, CHLOROPLASTIC-LIKE"/>
    <property type="match status" value="1"/>
</dbReference>
<dbReference type="SUPFAM" id="SSF51735">
    <property type="entry name" value="NAD(P)-binding Rossmann-fold domains"/>
    <property type="match status" value="1"/>
</dbReference>
<dbReference type="InterPro" id="IPR036291">
    <property type="entry name" value="NAD(P)-bd_dom_sf"/>
</dbReference>
<feature type="transmembrane region" description="Helical" evidence="1">
    <location>
        <begin position="15"/>
        <end position="36"/>
    </location>
</feature>
<dbReference type="InterPro" id="IPR055280">
    <property type="entry name" value="TIC32"/>
</dbReference>
<keyword evidence="1" id="KW-0812">Transmembrane</keyword>
<accession>A0A9N7NRF1</accession>
<keyword evidence="1" id="KW-0472">Membrane</keyword>
<comment type="caution">
    <text evidence="2">The sequence shown here is derived from an EMBL/GenBank/DDBJ whole genome shotgun (WGS) entry which is preliminary data.</text>
</comment>
<organism evidence="2 3">
    <name type="scientific">Striga hermonthica</name>
    <name type="common">Purple witchweed</name>
    <name type="synonym">Buchnera hermonthica</name>
    <dbReference type="NCBI Taxonomy" id="68872"/>
    <lineage>
        <taxon>Eukaryota</taxon>
        <taxon>Viridiplantae</taxon>
        <taxon>Streptophyta</taxon>
        <taxon>Embryophyta</taxon>
        <taxon>Tracheophyta</taxon>
        <taxon>Spermatophyta</taxon>
        <taxon>Magnoliopsida</taxon>
        <taxon>eudicotyledons</taxon>
        <taxon>Gunneridae</taxon>
        <taxon>Pentapetalae</taxon>
        <taxon>asterids</taxon>
        <taxon>lamiids</taxon>
        <taxon>Lamiales</taxon>
        <taxon>Orobanchaceae</taxon>
        <taxon>Buchnereae</taxon>
        <taxon>Striga</taxon>
    </lineage>
</organism>
<evidence type="ECO:0000313" key="3">
    <source>
        <dbReference type="Proteomes" id="UP001153555"/>
    </source>
</evidence>
<protein>
    <submittedName>
        <fullName evidence="2">NAD(P)-binding Rossmann-fold superfamily protein</fullName>
    </submittedName>
</protein>
<dbReference type="AlphaFoldDB" id="A0A9N7NRF1"/>
<reference evidence="2" key="1">
    <citation type="submission" date="2019-12" db="EMBL/GenBank/DDBJ databases">
        <authorList>
            <person name="Scholes J."/>
        </authorList>
    </citation>
    <scope>NUCLEOTIDE SEQUENCE</scope>
</reference>
<dbReference type="Pfam" id="PF00106">
    <property type="entry name" value="adh_short"/>
    <property type="match status" value="1"/>
</dbReference>
<proteinExistence type="predicted"/>
<evidence type="ECO:0000256" key="1">
    <source>
        <dbReference type="SAM" id="Phobius"/>
    </source>
</evidence>
<dbReference type="PRINTS" id="PR00081">
    <property type="entry name" value="GDHRDH"/>
</dbReference>
<dbReference type="PANTHER" id="PTHR48476">
    <property type="entry name" value="SHORT-CHAIN DEHYDROGENASE TIC 32, CHLOROPLASTIC-LIKE"/>
    <property type="match status" value="1"/>
</dbReference>
<sequence length="356" mass="39270">MLSRPQFAASNGRIFWGWFFLMIGSFSFMGFVYAAVVSKLQPPSDNAIIRAIQNDCISSLVEHETVQACVIDFGRVQLVTVLRKNVPLMKATLKYLAGIKRPSGYGSKTTAHKVAQDCFFSMPKTQLNAIITGATSGIGAETARVLAMNGVRIIIPARDLKKANDLKKSIQKECPKAEIIALEMDLSSLNSIQRFSSEFSSLGLPLHILINNAGKYSPKLEFSGHFVLTQMLLEKNGGNSIRKWHTRENCQCLFIKASQHITCQGISKTAQDSLYFVAAKTKLLKSTTLGAATTCYPKISGLSGKYFSDCNESRCSGLADEENEAHRLWTQTRAFVHRLLLHKAEEEAPNVATRPA</sequence>
<dbReference type="Proteomes" id="UP001153555">
    <property type="component" value="Unassembled WGS sequence"/>
</dbReference>
<name>A0A9N7NRF1_STRHE</name>